<keyword evidence="12" id="KW-0325">Glycoprotein</keyword>
<dbReference type="CDD" id="cd15438">
    <property type="entry name" value="7tmB2_CD97"/>
    <property type="match status" value="1"/>
</dbReference>
<evidence type="ECO:0000256" key="4">
    <source>
        <dbReference type="ARBA" id="ARBA00022692"/>
    </source>
</evidence>
<dbReference type="Gene3D" id="2.10.25.10">
    <property type="entry name" value="Laminin"/>
    <property type="match status" value="3"/>
</dbReference>
<dbReference type="InterPro" id="IPR001881">
    <property type="entry name" value="EGF-like_Ca-bd_dom"/>
</dbReference>
<feature type="transmembrane region" description="Helical" evidence="15">
    <location>
        <begin position="559"/>
        <end position="579"/>
    </location>
</feature>
<proteinExistence type="predicted"/>
<feature type="transmembrane region" description="Helical" evidence="15">
    <location>
        <begin position="461"/>
        <end position="480"/>
    </location>
</feature>
<dbReference type="Pfam" id="PF01825">
    <property type="entry name" value="GPS"/>
    <property type="match status" value="1"/>
</dbReference>
<feature type="domain" description="EGF-like" evidence="17">
    <location>
        <begin position="127"/>
        <end position="163"/>
    </location>
</feature>
<dbReference type="OMA" id="DKKICRD"/>
<dbReference type="Pfam" id="PF07645">
    <property type="entry name" value="EGF_CA"/>
    <property type="match status" value="2"/>
</dbReference>
<evidence type="ECO:0000256" key="2">
    <source>
        <dbReference type="ARBA" id="ARBA00022475"/>
    </source>
</evidence>
<dbReference type="FunFam" id="1.20.1070.10:FF:000136">
    <property type="entry name" value="Adhesion G protein-coupled receptor E5"/>
    <property type="match status" value="1"/>
</dbReference>
<dbReference type="Proteomes" id="UP000694421">
    <property type="component" value="Unplaced"/>
</dbReference>
<dbReference type="InterPro" id="IPR018097">
    <property type="entry name" value="EGF_Ca-bd_CS"/>
</dbReference>
<dbReference type="GO" id="GO:0004930">
    <property type="term" value="F:G protein-coupled receptor activity"/>
    <property type="evidence" value="ECO:0007669"/>
    <property type="project" value="InterPro"/>
</dbReference>
<dbReference type="PROSITE" id="PS00650">
    <property type="entry name" value="G_PROTEIN_RECEP_F2_2"/>
    <property type="match status" value="1"/>
</dbReference>
<dbReference type="InterPro" id="IPR003056">
    <property type="entry name" value="GPCR_2_ADGRE2_ADGRE5"/>
</dbReference>
<keyword evidence="8" id="KW-0130">Cell adhesion</keyword>
<evidence type="ECO:0000256" key="5">
    <source>
        <dbReference type="ARBA" id="ARBA00022729"/>
    </source>
</evidence>
<dbReference type="SUPFAM" id="SSF81321">
    <property type="entry name" value="Family A G protein-coupled receptor-like"/>
    <property type="match status" value="1"/>
</dbReference>
<dbReference type="InterPro" id="IPR017983">
    <property type="entry name" value="GPCR_2_secretin-like_CS"/>
</dbReference>
<evidence type="ECO:0000256" key="11">
    <source>
        <dbReference type="ARBA" id="ARBA00023157"/>
    </source>
</evidence>
<reference evidence="20" key="1">
    <citation type="submission" date="2025-08" db="UniProtKB">
        <authorList>
            <consortium name="Ensembl"/>
        </authorList>
    </citation>
    <scope>IDENTIFICATION</scope>
</reference>
<dbReference type="InterPro" id="IPR049883">
    <property type="entry name" value="NOTCH1_EGF-like"/>
</dbReference>
<dbReference type="SUPFAM" id="SSF57196">
    <property type="entry name" value="EGF/Laminin"/>
    <property type="match status" value="2"/>
</dbReference>
<comment type="caution">
    <text evidence="13">Lacks conserved residue(s) required for the propagation of feature annotation.</text>
</comment>
<dbReference type="SMART" id="SM00179">
    <property type="entry name" value="EGF_CA"/>
    <property type="match status" value="2"/>
</dbReference>
<dbReference type="InterPro" id="IPR000832">
    <property type="entry name" value="GPCR_2_secretin-like"/>
</dbReference>
<dbReference type="InterPro" id="IPR000203">
    <property type="entry name" value="GPS"/>
</dbReference>
<evidence type="ECO:0000256" key="1">
    <source>
        <dbReference type="ARBA" id="ARBA00004651"/>
    </source>
</evidence>
<feature type="domain" description="G-protein coupled receptors family 2 profile 2" evidence="19">
    <location>
        <begin position="455"/>
        <end position="696"/>
    </location>
</feature>
<organism evidence="20 21">
    <name type="scientific">Salvator merianae</name>
    <name type="common">Argentine black and white tegu</name>
    <name type="synonym">Tupinambis merianae</name>
    <dbReference type="NCBI Taxonomy" id="96440"/>
    <lineage>
        <taxon>Eukaryota</taxon>
        <taxon>Metazoa</taxon>
        <taxon>Chordata</taxon>
        <taxon>Craniata</taxon>
        <taxon>Vertebrata</taxon>
        <taxon>Euteleostomi</taxon>
        <taxon>Lepidosauria</taxon>
        <taxon>Squamata</taxon>
        <taxon>Bifurcata</taxon>
        <taxon>Unidentata</taxon>
        <taxon>Episquamata</taxon>
        <taxon>Laterata</taxon>
        <taxon>Teiioidea</taxon>
        <taxon>Teiidae</taxon>
        <taxon>Salvator</taxon>
    </lineage>
</organism>
<sequence length="744" mass="82728">MRLTTPPFLLLGSGLFIILIQPQVIAHGEIQDDSGEDVPLDCGFHASPTNSSGNHTCKCLKGFWSRNKPNGFRDYHENDCEDINECQKNASICGPNGSCINTEGDYHCKCKPGFAKSIKDDKKICRDINECDKKPCDENAKCSNTLGSFMCTCLPGYFQYTSVASDGKNITKCREFNSPVPLHVNCSDGQAILCNFTAQLRNLSNSFLRMQNGIDIRNHVEKYLLGPLDKMVNEMKTEEKEQRHRLATEMMKLAEALLRLVAFAFPNGTTLLGNSSSTDLALEVRTAGSPNQSPAWLQQNETQMVLSWEAASKAGEALGLVGLLSYRNLGPVLADAAVEGEEWEQVGKSSQRTHVAGKRSYEVLSSVAAAFVGHSETAALSTPVNFSFSHQKPSSKPGMKLICAFWKPSNGSGHWSEEGCRRLDSSTSTTTHCQCNHLTSFAVLMAFYEVENWALDVITKVGLIVSLVCLFLAILTFLFCRSIRGIRTTIHLHLCLALFVAYVIFLIGVENTGNQKACAVVAGLLHFFFLSVFCWMLLEGVELYLMVIQVFNAHNLKHWHIFLVGYGLPAVLVGISAAINSKGYGSARHCWLARENGFLWSFLAPISLIIMVNAFVFVVTVWRLSQKFADINPDMSKLKKQRVLIITAIAQLCILGTTWVFGLFQFSEHTLLMSYIFTILNSLQGLFIFLLHCLLKKQVREDYYRWFCQSRHDKAHSSGKYSDFSSTAGSNTLRTSKPFQESGI</sequence>
<comment type="subcellular location">
    <subcellularLocation>
        <location evidence="1">Cell membrane</location>
        <topology evidence="1">Multi-pass membrane protein</topology>
    </subcellularLocation>
</comment>
<dbReference type="Gene3D" id="2.60.220.50">
    <property type="match status" value="1"/>
</dbReference>
<dbReference type="InterPro" id="IPR000152">
    <property type="entry name" value="EGF-type_Asp/Asn_hydroxyl_site"/>
</dbReference>
<feature type="region of interest" description="Disordered" evidence="14">
    <location>
        <begin position="715"/>
        <end position="744"/>
    </location>
</feature>
<evidence type="ECO:0000256" key="6">
    <source>
        <dbReference type="ARBA" id="ARBA00022737"/>
    </source>
</evidence>
<keyword evidence="9 15" id="KW-1133">Transmembrane helix</keyword>
<dbReference type="GO" id="GO:0007155">
    <property type="term" value="P:cell adhesion"/>
    <property type="evidence" value="ECO:0007669"/>
    <property type="project" value="UniProtKB-KW"/>
</dbReference>
<evidence type="ECO:0000259" key="17">
    <source>
        <dbReference type="PROSITE" id="PS50026"/>
    </source>
</evidence>
<dbReference type="GO" id="GO:0005509">
    <property type="term" value="F:calcium ion binding"/>
    <property type="evidence" value="ECO:0007669"/>
    <property type="project" value="InterPro"/>
</dbReference>
<feature type="signal peptide" evidence="16">
    <location>
        <begin position="1"/>
        <end position="26"/>
    </location>
</feature>
<feature type="compositionally biased region" description="Polar residues" evidence="14">
    <location>
        <begin position="719"/>
        <end position="744"/>
    </location>
</feature>
<evidence type="ECO:0000259" key="19">
    <source>
        <dbReference type="PROSITE" id="PS50261"/>
    </source>
</evidence>
<evidence type="ECO:0000256" key="12">
    <source>
        <dbReference type="ARBA" id="ARBA00023180"/>
    </source>
</evidence>
<dbReference type="PANTHER" id="PTHR12011">
    <property type="entry name" value="ADHESION G-PROTEIN COUPLED RECEPTOR"/>
    <property type="match status" value="1"/>
</dbReference>
<dbReference type="CDD" id="cd00054">
    <property type="entry name" value="EGF_CA"/>
    <property type="match status" value="2"/>
</dbReference>
<dbReference type="InterPro" id="IPR017981">
    <property type="entry name" value="GPCR_2-like_7TM"/>
</dbReference>
<dbReference type="PROSITE" id="PS01187">
    <property type="entry name" value="EGF_CA"/>
    <property type="match status" value="1"/>
</dbReference>
<dbReference type="PROSITE" id="PS50026">
    <property type="entry name" value="EGF_3"/>
    <property type="match status" value="2"/>
</dbReference>
<name>A0A8D0BE71_SALMN</name>
<feature type="transmembrane region" description="Helical" evidence="15">
    <location>
        <begin position="672"/>
        <end position="695"/>
    </location>
</feature>
<dbReference type="Ensembl" id="ENSSMRT00000007070.1">
    <property type="protein sequence ID" value="ENSSMRP00000006048.1"/>
    <property type="gene ID" value="ENSSMRG00000004869.1"/>
</dbReference>
<feature type="transmembrane region" description="Helical" evidence="15">
    <location>
        <begin position="492"/>
        <end position="509"/>
    </location>
</feature>
<dbReference type="PANTHER" id="PTHR12011:SF348">
    <property type="entry name" value="ADHESION G PROTEIN-COUPLED RECEPTOR E5"/>
    <property type="match status" value="1"/>
</dbReference>
<dbReference type="SMART" id="SM00303">
    <property type="entry name" value="GPS"/>
    <property type="match status" value="1"/>
</dbReference>
<reference evidence="20" key="2">
    <citation type="submission" date="2025-09" db="UniProtKB">
        <authorList>
            <consortium name="Ensembl"/>
        </authorList>
    </citation>
    <scope>IDENTIFICATION</scope>
</reference>
<dbReference type="GO" id="GO:0007166">
    <property type="term" value="P:cell surface receptor signaling pathway"/>
    <property type="evidence" value="ECO:0007669"/>
    <property type="project" value="InterPro"/>
</dbReference>
<dbReference type="PRINTS" id="PR00249">
    <property type="entry name" value="GPCRSECRETIN"/>
</dbReference>
<feature type="transmembrane region" description="Helical" evidence="15">
    <location>
        <begin position="643"/>
        <end position="666"/>
    </location>
</feature>
<keyword evidence="6" id="KW-0677">Repeat</keyword>
<dbReference type="InterPro" id="IPR000742">
    <property type="entry name" value="EGF"/>
</dbReference>
<evidence type="ECO:0000313" key="21">
    <source>
        <dbReference type="Proteomes" id="UP000694421"/>
    </source>
</evidence>
<keyword evidence="7" id="KW-0106">Calcium</keyword>
<evidence type="ECO:0000256" key="3">
    <source>
        <dbReference type="ARBA" id="ARBA00022536"/>
    </source>
</evidence>
<feature type="chain" id="PRO_5034149575" evidence="16">
    <location>
        <begin position="27"/>
        <end position="744"/>
    </location>
</feature>
<feature type="transmembrane region" description="Helical" evidence="15">
    <location>
        <begin position="599"/>
        <end position="622"/>
    </location>
</feature>
<dbReference type="GO" id="GO:0005886">
    <property type="term" value="C:plasma membrane"/>
    <property type="evidence" value="ECO:0007669"/>
    <property type="project" value="UniProtKB-SubCell"/>
</dbReference>
<dbReference type="PRINTS" id="PR01278">
    <property type="entry name" value="CD97PROTEIN"/>
</dbReference>
<keyword evidence="11" id="KW-1015">Disulfide bond</keyword>
<dbReference type="AlphaFoldDB" id="A0A8D0BE71"/>
<keyword evidence="5 16" id="KW-0732">Signal</keyword>
<keyword evidence="2" id="KW-1003">Cell membrane</keyword>
<keyword evidence="21" id="KW-1185">Reference proteome</keyword>
<feature type="transmembrane region" description="Helical" evidence="15">
    <location>
        <begin position="521"/>
        <end position="538"/>
    </location>
</feature>
<dbReference type="GeneTree" id="ENSGT00940000160578"/>
<dbReference type="GO" id="GO:0007189">
    <property type="term" value="P:adenylate cyclase-activating G protein-coupled receptor signaling pathway"/>
    <property type="evidence" value="ECO:0007669"/>
    <property type="project" value="TreeGrafter"/>
</dbReference>
<keyword evidence="4 15" id="KW-0812">Transmembrane</keyword>
<dbReference type="PROSITE" id="PS50261">
    <property type="entry name" value="G_PROTEIN_RECEP_F2_4"/>
    <property type="match status" value="1"/>
</dbReference>
<evidence type="ECO:0000256" key="8">
    <source>
        <dbReference type="ARBA" id="ARBA00022889"/>
    </source>
</evidence>
<evidence type="ECO:0000256" key="7">
    <source>
        <dbReference type="ARBA" id="ARBA00022837"/>
    </source>
</evidence>
<dbReference type="PROSITE" id="PS00010">
    <property type="entry name" value="ASX_HYDROXYL"/>
    <property type="match status" value="2"/>
</dbReference>
<evidence type="ECO:0000256" key="14">
    <source>
        <dbReference type="SAM" id="MobiDB-lite"/>
    </source>
</evidence>
<protein>
    <submittedName>
        <fullName evidence="20">Adhesion G protein-coupled receptor E5</fullName>
    </submittedName>
</protein>
<accession>A0A8D0BE71</accession>
<dbReference type="FunFam" id="2.10.25.10:FF:000038">
    <property type="entry name" value="Fibrillin 2"/>
    <property type="match status" value="2"/>
</dbReference>
<dbReference type="InterPro" id="IPR057244">
    <property type="entry name" value="GAIN_B"/>
</dbReference>
<evidence type="ECO:0000313" key="20">
    <source>
        <dbReference type="Ensembl" id="ENSSMRP00000006048.1"/>
    </source>
</evidence>
<evidence type="ECO:0000256" key="10">
    <source>
        <dbReference type="ARBA" id="ARBA00023136"/>
    </source>
</evidence>
<evidence type="ECO:0000256" key="16">
    <source>
        <dbReference type="SAM" id="SignalP"/>
    </source>
</evidence>
<feature type="domain" description="GAIN-B" evidence="18">
    <location>
        <begin position="276"/>
        <end position="451"/>
    </location>
</feature>
<dbReference type="InterPro" id="IPR046338">
    <property type="entry name" value="GAIN_dom_sf"/>
</dbReference>
<dbReference type="Pfam" id="PF00002">
    <property type="entry name" value="7tm_2"/>
    <property type="match status" value="1"/>
</dbReference>
<evidence type="ECO:0000259" key="18">
    <source>
        <dbReference type="PROSITE" id="PS50221"/>
    </source>
</evidence>
<feature type="domain" description="EGF-like" evidence="17">
    <location>
        <begin position="82"/>
        <end position="120"/>
    </location>
</feature>
<dbReference type="PROSITE" id="PS50221">
    <property type="entry name" value="GAIN_B"/>
    <property type="match status" value="1"/>
</dbReference>
<keyword evidence="10 15" id="KW-0472">Membrane</keyword>
<keyword evidence="3 13" id="KW-0245">EGF-like domain</keyword>
<evidence type="ECO:0000256" key="13">
    <source>
        <dbReference type="PROSITE-ProRule" id="PRU00076"/>
    </source>
</evidence>
<dbReference type="Gene3D" id="1.20.1070.10">
    <property type="entry name" value="Rhodopsin 7-helix transmembrane proteins"/>
    <property type="match status" value="1"/>
</dbReference>
<evidence type="ECO:0000256" key="15">
    <source>
        <dbReference type="SAM" id="Phobius"/>
    </source>
</evidence>
<dbReference type="SMART" id="SM00181">
    <property type="entry name" value="EGF"/>
    <property type="match status" value="2"/>
</dbReference>
<evidence type="ECO:0000256" key="9">
    <source>
        <dbReference type="ARBA" id="ARBA00022989"/>
    </source>
</evidence>